<reference evidence="2" key="1">
    <citation type="journal article" date="2015" name="Nat. Genet.">
        <title>The genome and transcriptome of the zoonotic hookworm Ancylostoma ceylanicum identify infection-specific gene families.</title>
        <authorList>
            <person name="Schwarz E.M."/>
            <person name="Hu Y."/>
            <person name="Antoshechkin I."/>
            <person name="Miller M.M."/>
            <person name="Sternberg P.W."/>
            <person name="Aroian R.V."/>
        </authorList>
    </citation>
    <scope>NUCLEOTIDE SEQUENCE</scope>
    <source>
        <strain evidence="2">HY135</strain>
    </source>
</reference>
<evidence type="ECO:0000313" key="2">
    <source>
        <dbReference type="Proteomes" id="UP000024635"/>
    </source>
</evidence>
<name>A0A016UIS4_9BILA</name>
<organism evidence="1 2">
    <name type="scientific">Ancylostoma ceylanicum</name>
    <dbReference type="NCBI Taxonomy" id="53326"/>
    <lineage>
        <taxon>Eukaryota</taxon>
        <taxon>Metazoa</taxon>
        <taxon>Ecdysozoa</taxon>
        <taxon>Nematoda</taxon>
        <taxon>Chromadorea</taxon>
        <taxon>Rhabditida</taxon>
        <taxon>Rhabditina</taxon>
        <taxon>Rhabditomorpha</taxon>
        <taxon>Strongyloidea</taxon>
        <taxon>Ancylostomatidae</taxon>
        <taxon>Ancylostomatinae</taxon>
        <taxon>Ancylostoma</taxon>
    </lineage>
</organism>
<evidence type="ECO:0000313" key="1">
    <source>
        <dbReference type="EMBL" id="EYC14747.1"/>
    </source>
</evidence>
<dbReference type="EMBL" id="JARK01001375">
    <property type="protein sequence ID" value="EYC14747.1"/>
    <property type="molecule type" value="Genomic_DNA"/>
</dbReference>
<proteinExistence type="predicted"/>
<gene>
    <name evidence="1" type="primary">Acey_s0039.g131</name>
    <name evidence="1" type="ORF">Y032_0039g131</name>
</gene>
<keyword evidence="2" id="KW-1185">Reference proteome</keyword>
<dbReference type="OrthoDB" id="6347013at2759"/>
<comment type="caution">
    <text evidence="1">The sequence shown here is derived from an EMBL/GenBank/DDBJ whole genome shotgun (WGS) entry which is preliminary data.</text>
</comment>
<dbReference type="Proteomes" id="UP000024635">
    <property type="component" value="Unassembled WGS sequence"/>
</dbReference>
<sequence length="146" mass="16069">MAGMGAIFRQLRKKSSFQKILAYRYTASRLSHVAARMTMHRKRGAAQQTGGGCRRQVFFGTTVAVHTVKRRRGRHSGRGSRCGASAVSFQVPTLEMVTWGAGKCGRLCIVDRCGGLVGADSPYSGRQWRRPVCGLTKHAARPHHSR</sequence>
<accession>A0A016UIS4</accession>
<dbReference type="AlphaFoldDB" id="A0A016UIS4"/>
<protein>
    <submittedName>
        <fullName evidence="1">Uncharacterized protein</fullName>
    </submittedName>
</protein>